<organism evidence="8 9">
    <name type="scientific">Actinophytocola algeriensis</name>
    <dbReference type="NCBI Taxonomy" id="1768010"/>
    <lineage>
        <taxon>Bacteria</taxon>
        <taxon>Bacillati</taxon>
        <taxon>Actinomycetota</taxon>
        <taxon>Actinomycetes</taxon>
        <taxon>Pseudonocardiales</taxon>
        <taxon>Pseudonocardiaceae</taxon>
    </lineage>
</organism>
<dbReference type="GO" id="GO:0020037">
    <property type="term" value="F:heme binding"/>
    <property type="evidence" value="ECO:0007669"/>
    <property type="project" value="InterPro"/>
</dbReference>
<comment type="similarity">
    <text evidence="1 7">Belongs to the cytochrome P450 family.</text>
</comment>
<dbReference type="EMBL" id="JACHJQ010000006">
    <property type="protein sequence ID" value="MBB4909809.1"/>
    <property type="molecule type" value="Genomic_DNA"/>
</dbReference>
<evidence type="ECO:0000313" key="9">
    <source>
        <dbReference type="Proteomes" id="UP000520767"/>
    </source>
</evidence>
<dbReference type="GO" id="GO:0005506">
    <property type="term" value="F:iron ion binding"/>
    <property type="evidence" value="ECO:0007669"/>
    <property type="project" value="InterPro"/>
</dbReference>
<dbReference type="InterPro" id="IPR036396">
    <property type="entry name" value="Cyt_P450_sf"/>
</dbReference>
<keyword evidence="4 7" id="KW-0560">Oxidoreductase</keyword>
<evidence type="ECO:0000256" key="1">
    <source>
        <dbReference type="ARBA" id="ARBA00010617"/>
    </source>
</evidence>
<comment type="caution">
    <text evidence="8">The sequence shown here is derived from an EMBL/GenBank/DDBJ whole genome shotgun (WGS) entry which is preliminary data.</text>
</comment>
<dbReference type="PRINTS" id="PR00385">
    <property type="entry name" value="P450"/>
</dbReference>
<dbReference type="PROSITE" id="PS00086">
    <property type="entry name" value="CYTOCHROME_P450"/>
    <property type="match status" value="1"/>
</dbReference>
<dbReference type="FunFam" id="1.10.630.10:FF:000018">
    <property type="entry name" value="Cytochrome P450 monooxygenase"/>
    <property type="match status" value="1"/>
</dbReference>
<keyword evidence="5 7" id="KW-0408">Iron</keyword>
<dbReference type="Gene3D" id="1.10.630.10">
    <property type="entry name" value="Cytochrome P450"/>
    <property type="match status" value="1"/>
</dbReference>
<dbReference type="InterPro" id="IPR001128">
    <property type="entry name" value="Cyt_P450"/>
</dbReference>
<gene>
    <name evidence="8" type="ORF">FHR82_006067</name>
</gene>
<keyword evidence="2 7" id="KW-0349">Heme</keyword>
<dbReference type="AlphaFoldDB" id="A0A7W7VH41"/>
<dbReference type="PANTHER" id="PTHR46696:SF1">
    <property type="entry name" value="CYTOCHROME P450 YJIB-RELATED"/>
    <property type="match status" value="1"/>
</dbReference>
<accession>A0A7W7VH41</accession>
<evidence type="ECO:0000313" key="8">
    <source>
        <dbReference type="EMBL" id="MBB4909809.1"/>
    </source>
</evidence>
<keyword evidence="9" id="KW-1185">Reference proteome</keyword>
<dbReference type="InterPro" id="IPR017972">
    <property type="entry name" value="Cyt_P450_CS"/>
</dbReference>
<dbReference type="CDD" id="cd11033">
    <property type="entry name" value="CYP142-like"/>
    <property type="match status" value="1"/>
</dbReference>
<keyword evidence="6 7" id="KW-0503">Monooxygenase</keyword>
<dbReference type="InterPro" id="IPR002397">
    <property type="entry name" value="Cyt_P450_B"/>
</dbReference>
<protein>
    <submittedName>
        <fullName evidence="8">Cytochrome P450</fullName>
    </submittedName>
</protein>
<sequence>MRIDLKDPGLFERNEFGEVFAWLRANEPVYWHEEPDGPGFWVLTRHADVMHVYGDDDLFSSQRGMRLDSTPEAVEAVAGRMLIVTDPPGHTQLRQVVGRAFGRAAMPRIEEVVSRTVATVVAEAVDQGEVDFLDVAKKIPNHVVCELMGLPREHWEWVGDTTTEAFDAQADEDRVAAYGELFLLFTELLMERREDPGDDFISMIAQARQRERGGVEGRELTDEEVIFNCNGVLAGANETTRYSMAGAVLELVRDPVHWHWLRTAGPAGIASAVEEVLRFTCPGVHALRTVTRPTELGGVPIKAGDRVTIWNSSANRDETVFHDPDRFRPDRTPNKHVTFGAGRHFCIGARVARLELTAFLTELLSRVDRIEQVGEPRYNSSNFTWGLRTLPVRLVPSAAGG</sequence>
<dbReference type="PANTHER" id="PTHR46696">
    <property type="entry name" value="P450, PUTATIVE (EUROFUNG)-RELATED"/>
    <property type="match status" value="1"/>
</dbReference>
<name>A0A7W7VH41_9PSEU</name>
<dbReference type="RefSeq" id="WP_311771337.1">
    <property type="nucleotide sequence ID" value="NZ_JACHJQ010000006.1"/>
</dbReference>
<evidence type="ECO:0000256" key="5">
    <source>
        <dbReference type="ARBA" id="ARBA00023004"/>
    </source>
</evidence>
<dbReference type="Pfam" id="PF00067">
    <property type="entry name" value="p450"/>
    <property type="match status" value="1"/>
</dbReference>
<evidence type="ECO:0000256" key="6">
    <source>
        <dbReference type="ARBA" id="ARBA00023033"/>
    </source>
</evidence>
<keyword evidence="3 7" id="KW-0479">Metal-binding</keyword>
<evidence type="ECO:0000256" key="2">
    <source>
        <dbReference type="ARBA" id="ARBA00022617"/>
    </source>
</evidence>
<evidence type="ECO:0000256" key="4">
    <source>
        <dbReference type="ARBA" id="ARBA00023002"/>
    </source>
</evidence>
<reference evidence="8 9" key="1">
    <citation type="submission" date="2020-08" db="EMBL/GenBank/DDBJ databases">
        <title>Genomic Encyclopedia of Type Strains, Phase III (KMG-III): the genomes of soil and plant-associated and newly described type strains.</title>
        <authorList>
            <person name="Whitman W."/>
        </authorList>
    </citation>
    <scope>NUCLEOTIDE SEQUENCE [LARGE SCALE GENOMIC DNA]</scope>
    <source>
        <strain evidence="8 9">CECT 8960</strain>
    </source>
</reference>
<evidence type="ECO:0000256" key="3">
    <source>
        <dbReference type="ARBA" id="ARBA00022723"/>
    </source>
</evidence>
<dbReference type="PRINTS" id="PR00359">
    <property type="entry name" value="BP450"/>
</dbReference>
<evidence type="ECO:0000256" key="7">
    <source>
        <dbReference type="RuleBase" id="RU000461"/>
    </source>
</evidence>
<dbReference type="GO" id="GO:0004497">
    <property type="term" value="F:monooxygenase activity"/>
    <property type="evidence" value="ECO:0007669"/>
    <property type="project" value="UniProtKB-KW"/>
</dbReference>
<dbReference type="SUPFAM" id="SSF48264">
    <property type="entry name" value="Cytochrome P450"/>
    <property type="match status" value="1"/>
</dbReference>
<dbReference type="GO" id="GO:0016705">
    <property type="term" value="F:oxidoreductase activity, acting on paired donors, with incorporation or reduction of molecular oxygen"/>
    <property type="evidence" value="ECO:0007669"/>
    <property type="project" value="InterPro"/>
</dbReference>
<dbReference type="Proteomes" id="UP000520767">
    <property type="component" value="Unassembled WGS sequence"/>
</dbReference>
<proteinExistence type="inferred from homology"/>